<dbReference type="AlphaFoldDB" id="A0A1Q9C001"/>
<gene>
    <name evidence="1" type="ORF">AK812_SmicGene43844</name>
</gene>
<reference evidence="1 2" key="1">
    <citation type="submission" date="2016-02" db="EMBL/GenBank/DDBJ databases">
        <title>Genome analysis of coral dinoflagellate symbionts highlights evolutionary adaptations to a symbiotic lifestyle.</title>
        <authorList>
            <person name="Aranda M."/>
            <person name="Li Y."/>
            <person name="Liew Y.J."/>
            <person name="Baumgarten S."/>
            <person name="Simakov O."/>
            <person name="Wilson M."/>
            <person name="Piel J."/>
            <person name="Ashoor H."/>
            <person name="Bougouffa S."/>
            <person name="Bajic V.B."/>
            <person name="Ryu T."/>
            <person name="Ravasi T."/>
            <person name="Bayer T."/>
            <person name="Micklem G."/>
            <person name="Kim H."/>
            <person name="Bhak J."/>
            <person name="Lajeunesse T.C."/>
            <person name="Voolstra C.R."/>
        </authorList>
    </citation>
    <scope>NUCLEOTIDE SEQUENCE [LARGE SCALE GENOMIC DNA]</scope>
    <source>
        <strain evidence="1 2">CCMP2467</strain>
    </source>
</reference>
<name>A0A1Q9C001_SYMMI</name>
<dbReference type="EMBL" id="LSRX01002087">
    <property type="protein sequence ID" value="OLP76249.1"/>
    <property type="molecule type" value="Genomic_DNA"/>
</dbReference>
<sequence>MEVFVDGTHAWNQRLAILRCMRTLRAPETRQKMDELQQKQVEDALDPPMSLILTAAAAYGAAYAGLRGPLRSRPLLLQLAACGPPAVVLSLGGLYISHRLLKSLLTRDGSELIFSTRRCALRVVAFATPGSDLAMALNQLELLFDMAGVSPGHCLVYAGRELHVFITEPSLVHSKGSVCRVCACHRVMMWSFHGIRGTGPHFRQVAVAQLTVTFQRVKAHRGTEGNVEADKVTIVPVLIYTLETLALTDEALYKVDVDVYAVASYC</sequence>
<dbReference type="Proteomes" id="UP000186817">
    <property type="component" value="Unassembled WGS sequence"/>
</dbReference>
<protein>
    <submittedName>
        <fullName evidence="1">Uncharacterized protein</fullName>
    </submittedName>
</protein>
<comment type="caution">
    <text evidence="1">The sequence shown here is derived from an EMBL/GenBank/DDBJ whole genome shotgun (WGS) entry which is preliminary data.</text>
</comment>
<keyword evidence="2" id="KW-1185">Reference proteome</keyword>
<proteinExistence type="predicted"/>
<evidence type="ECO:0000313" key="1">
    <source>
        <dbReference type="EMBL" id="OLP76249.1"/>
    </source>
</evidence>
<dbReference type="OrthoDB" id="437679at2759"/>
<organism evidence="1 2">
    <name type="scientific">Symbiodinium microadriaticum</name>
    <name type="common">Dinoflagellate</name>
    <name type="synonym">Zooxanthella microadriatica</name>
    <dbReference type="NCBI Taxonomy" id="2951"/>
    <lineage>
        <taxon>Eukaryota</taxon>
        <taxon>Sar</taxon>
        <taxon>Alveolata</taxon>
        <taxon>Dinophyceae</taxon>
        <taxon>Suessiales</taxon>
        <taxon>Symbiodiniaceae</taxon>
        <taxon>Symbiodinium</taxon>
    </lineage>
</organism>
<evidence type="ECO:0000313" key="2">
    <source>
        <dbReference type="Proteomes" id="UP000186817"/>
    </source>
</evidence>
<accession>A0A1Q9C001</accession>